<evidence type="ECO:0000259" key="14">
    <source>
        <dbReference type="PROSITE" id="PS50885"/>
    </source>
</evidence>
<evidence type="ECO:0000256" key="5">
    <source>
        <dbReference type="ARBA" id="ARBA00022679"/>
    </source>
</evidence>
<dbReference type="SMART" id="SM00304">
    <property type="entry name" value="HAMP"/>
    <property type="match status" value="1"/>
</dbReference>
<evidence type="ECO:0000256" key="8">
    <source>
        <dbReference type="ARBA" id="ARBA00022989"/>
    </source>
</evidence>
<evidence type="ECO:0000259" key="13">
    <source>
        <dbReference type="PROSITE" id="PS50109"/>
    </source>
</evidence>
<evidence type="ECO:0000256" key="11">
    <source>
        <dbReference type="SAM" id="MobiDB-lite"/>
    </source>
</evidence>
<dbReference type="PRINTS" id="PR00344">
    <property type="entry name" value="BCTRLSENSOR"/>
</dbReference>
<evidence type="ECO:0000256" key="3">
    <source>
        <dbReference type="ARBA" id="ARBA00012438"/>
    </source>
</evidence>
<dbReference type="EC" id="2.7.13.3" evidence="3"/>
<dbReference type="InterPro" id="IPR036890">
    <property type="entry name" value="HATPase_C_sf"/>
</dbReference>
<proteinExistence type="predicted"/>
<dbReference type="eggNOG" id="COG2770">
    <property type="taxonomic scope" value="Bacteria"/>
</dbReference>
<dbReference type="Pfam" id="PF02518">
    <property type="entry name" value="HATPase_c"/>
    <property type="match status" value="1"/>
</dbReference>
<name>B8FLX6_DESAL</name>
<dbReference type="GO" id="GO:0005886">
    <property type="term" value="C:plasma membrane"/>
    <property type="evidence" value="ECO:0007669"/>
    <property type="project" value="TreeGrafter"/>
</dbReference>
<sequence>MGERKLKFTLSMQIMAAFLVLAAISVGLTVGLSRYFFQKNFRQFLLEQEKTIIERIAGAATEYYEKSGGWETLKRDPINWRDIVRAGRGEEDSGPRIPPGQGTQEAFPGGRAVPPPPPRAMGAPPGTGKGLPPPGAGRRPAGPGGHPQDILRLGERLCLLDANKKLIEGISAPIGELTLVPVSVQQQTVGWIGISNDFEITDPLKKNFMDNQSWALLVIGASTLGLAIILSIFLAKRILAPIRMLAAGTKDIAAQRFQVRLPISRSDELGRLASDFNTMAGRLEKSTQMQKQWVSDVSHELRTPLSVLISAIEALQDGVVKPDDQTLQMLHANAGHIQKLVADLHDLSLAESGALRMNMTAVQPWELVHEIVERFQERCTDRGLTVNLKNQAHGPAAVSGDRRRLIQVFTNLMDNSLRHTEMPGVLSICQNLGPGGVTIIFEDSKPGVPDDALPRLFDRLFKADPSRSDETGGSGLGLSICKGIVSRHGGSIKASGSVLGGLRVEITLPLLDESRQNDGKGHYDD</sequence>
<dbReference type="InterPro" id="IPR003594">
    <property type="entry name" value="HATPase_dom"/>
</dbReference>
<dbReference type="SUPFAM" id="SSF55874">
    <property type="entry name" value="ATPase domain of HSP90 chaperone/DNA topoisomerase II/histidine kinase"/>
    <property type="match status" value="1"/>
</dbReference>
<dbReference type="PANTHER" id="PTHR45436">
    <property type="entry name" value="SENSOR HISTIDINE KINASE YKOH"/>
    <property type="match status" value="1"/>
</dbReference>
<evidence type="ECO:0000256" key="7">
    <source>
        <dbReference type="ARBA" id="ARBA00022777"/>
    </source>
</evidence>
<dbReference type="InterPro" id="IPR004358">
    <property type="entry name" value="Sig_transdc_His_kin-like_C"/>
</dbReference>
<keyword evidence="4" id="KW-0597">Phosphoprotein</keyword>
<dbReference type="Gene3D" id="3.30.565.10">
    <property type="entry name" value="Histidine kinase-like ATPase, C-terminal domain"/>
    <property type="match status" value="1"/>
</dbReference>
<dbReference type="SMART" id="SM00388">
    <property type="entry name" value="HisKA"/>
    <property type="match status" value="1"/>
</dbReference>
<gene>
    <name evidence="15" type="ordered locus">Dalk_4023</name>
</gene>
<reference evidence="15 16" key="1">
    <citation type="journal article" date="2012" name="Environ. Microbiol.">
        <title>The genome sequence of Desulfatibacillum alkenivorans AK-01: a blueprint for anaerobic alkane oxidation.</title>
        <authorList>
            <person name="Callaghan A.V."/>
            <person name="Morris B.E."/>
            <person name="Pereira I.A."/>
            <person name="McInerney M.J."/>
            <person name="Austin R.N."/>
            <person name="Groves J.T."/>
            <person name="Kukor J.J."/>
            <person name="Suflita J.M."/>
            <person name="Young L.Y."/>
            <person name="Zylstra G.J."/>
            <person name="Wawrik B."/>
        </authorList>
    </citation>
    <scope>NUCLEOTIDE SEQUENCE [LARGE SCALE GENOMIC DNA]</scope>
    <source>
        <strain evidence="15 16">AK-01</strain>
    </source>
</reference>
<evidence type="ECO:0000256" key="9">
    <source>
        <dbReference type="ARBA" id="ARBA00023012"/>
    </source>
</evidence>
<evidence type="ECO:0000313" key="16">
    <source>
        <dbReference type="Proteomes" id="UP000000739"/>
    </source>
</evidence>
<dbReference type="PROSITE" id="PS50885">
    <property type="entry name" value="HAMP"/>
    <property type="match status" value="1"/>
</dbReference>
<keyword evidence="10 12" id="KW-0472">Membrane</keyword>
<dbReference type="InterPro" id="IPR003661">
    <property type="entry name" value="HisK_dim/P_dom"/>
</dbReference>
<dbReference type="SMART" id="SM00387">
    <property type="entry name" value="HATPase_c"/>
    <property type="match status" value="1"/>
</dbReference>
<dbReference type="Pfam" id="PF00512">
    <property type="entry name" value="HisKA"/>
    <property type="match status" value="1"/>
</dbReference>
<dbReference type="KEGG" id="dal:Dalk_4023"/>
<comment type="catalytic activity">
    <reaction evidence="1">
        <text>ATP + protein L-histidine = ADP + protein N-phospho-L-histidine.</text>
        <dbReference type="EC" id="2.7.13.3"/>
    </reaction>
</comment>
<dbReference type="InterPro" id="IPR003660">
    <property type="entry name" value="HAMP_dom"/>
</dbReference>
<dbReference type="InterPro" id="IPR005467">
    <property type="entry name" value="His_kinase_dom"/>
</dbReference>
<evidence type="ECO:0000256" key="10">
    <source>
        <dbReference type="ARBA" id="ARBA00023136"/>
    </source>
</evidence>
<keyword evidence="8 12" id="KW-1133">Transmembrane helix</keyword>
<feature type="domain" description="Histidine kinase" evidence="13">
    <location>
        <begin position="296"/>
        <end position="512"/>
    </location>
</feature>
<evidence type="ECO:0000256" key="6">
    <source>
        <dbReference type="ARBA" id="ARBA00022692"/>
    </source>
</evidence>
<dbReference type="SMR" id="B8FLX6"/>
<evidence type="ECO:0000256" key="4">
    <source>
        <dbReference type="ARBA" id="ARBA00022553"/>
    </source>
</evidence>
<evidence type="ECO:0000313" key="15">
    <source>
        <dbReference type="EMBL" id="ACL05709.1"/>
    </source>
</evidence>
<keyword evidence="7 15" id="KW-0418">Kinase</keyword>
<dbReference type="PANTHER" id="PTHR45436:SF5">
    <property type="entry name" value="SENSOR HISTIDINE KINASE TRCS"/>
    <property type="match status" value="1"/>
</dbReference>
<organism evidence="15 16">
    <name type="scientific">Desulfatibacillum aliphaticivorans</name>
    <dbReference type="NCBI Taxonomy" id="218208"/>
    <lineage>
        <taxon>Bacteria</taxon>
        <taxon>Pseudomonadati</taxon>
        <taxon>Thermodesulfobacteriota</taxon>
        <taxon>Desulfobacteria</taxon>
        <taxon>Desulfobacterales</taxon>
        <taxon>Desulfatibacillaceae</taxon>
        <taxon>Desulfatibacillum</taxon>
    </lineage>
</organism>
<evidence type="ECO:0000256" key="2">
    <source>
        <dbReference type="ARBA" id="ARBA00004370"/>
    </source>
</evidence>
<dbReference type="Proteomes" id="UP000000739">
    <property type="component" value="Chromosome"/>
</dbReference>
<dbReference type="AlphaFoldDB" id="B8FLX6"/>
<keyword evidence="9" id="KW-0902">Two-component regulatory system</keyword>
<dbReference type="HOGENOM" id="CLU_000445_89_6_7"/>
<dbReference type="Gene3D" id="1.10.287.130">
    <property type="match status" value="1"/>
</dbReference>
<dbReference type="PROSITE" id="PS50109">
    <property type="entry name" value="HIS_KIN"/>
    <property type="match status" value="1"/>
</dbReference>
<dbReference type="InterPro" id="IPR050428">
    <property type="entry name" value="TCS_sensor_his_kinase"/>
</dbReference>
<dbReference type="eggNOG" id="COG5002">
    <property type="taxonomic scope" value="Bacteria"/>
</dbReference>
<evidence type="ECO:0000256" key="1">
    <source>
        <dbReference type="ARBA" id="ARBA00000085"/>
    </source>
</evidence>
<feature type="transmembrane region" description="Helical" evidence="12">
    <location>
        <begin position="12"/>
        <end position="37"/>
    </location>
</feature>
<dbReference type="GO" id="GO:0000155">
    <property type="term" value="F:phosphorelay sensor kinase activity"/>
    <property type="evidence" value="ECO:0007669"/>
    <property type="project" value="InterPro"/>
</dbReference>
<dbReference type="CDD" id="cd06225">
    <property type="entry name" value="HAMP"/>
    <property type="match status" value="1"/>
</dbReference>
<keyword evidence="16" id="KW-1185">Reference proteome</keyword>
<evidence type="ECO:0000256" key="12">
    <source>
        <dbReference type="SAM" id="Phobius"/>
    </source>
</evidence>
<accession>B8FLX6</accession>
<dbReference type="EMBL" id="CP001322">
    <property type="protein sequence ID" value="ACL05709.1"/>
    <property type="molecule type" value="Genomic_DNA"/>
</dbReference>
<dbReference type="CDD" id="cd00082">
    <property type="entry name" value="HisKA"/>
    <property type="match status" value="1"/>
</dbReference>
<dbReference type="Gene3D" id="6.10.340.10">
    <property type="match status" value="1"/>
</dbReference>
<comment type="subcellular location">
    <subcellularLocation>
        <location evidence="2">Membrane</location>
    </subcellularLocation>
</comment>
<protein>
    <recommendedName>
        <fullName evidence="3">histidine kinase</fullName>
        <ecNumber evidence="3">2.7.13.3</ecNumber>
    </recommendedName>
</protein>
<keyword evidence="6 12" id="KW-0812">Transmembrane</keyword>
<dbReference type="Pfam" id="PF00672">
    <property type="entry name" value="HAMP"/>
    <property type="match status" value="1"/>
</dbReference>
<feature type="transmembrane region" description="Helical" evidence="12">
    <location>
        <begin position="214"/>
        <end position="235"/>
    </location>
</feature>
<dbReference type="InterPro" id="IPR036097">
    <property type="entry name" value="HisK_dim/P_sf"/>
</dbReference>
<dbReference type="SUPFAM" id="SSF47384">
    <property type="entry name" value="Homodimeric domain of signal transducing histidine kinase"/>
    <property type="match status" value="1"/>
</dbReference>
<feature type="domain" description="HAMP" evidence="14">
    <location>
        <begin position="236"/>
        <end position="288"/>
    </location>
</feature>
<feature type="region of interest" description="Disordered" evidence="11">
    <location>
        <begin position="87"/>
        <end position="147"/>
    </location>
</feature>
<dbReference type="SUPFAM" id="SSF158472">
    <property type="entry name" value="HAMP domain-like"/>
    <property type="match status" value="1"/>
</dbReference>
<keyword evidence="5" id="KW-0808">Transferase</keyword>